<evidence type="ECO:0000313" key="4">
    <source>
        <dbReference type="EMBL" id="KAA0173595.1"/>
    </source>
</evidence>
<dbReference type="AlphaFoldDB" id="A0A5A8E727"/>
<protein>
    <submittedName>
        <fullName evidence="4">Uncharacterized protein</fullName>
    </submittedName>
</protein>
<dbReference type="Proteomes" id="UP000324907">
    <property type="component" value="Unassembled WGS sequence"/>
</dbReference>
<feature type="region of interest" description="Disordered" evidence="1">
    <location>
        <begin position="227"/>
        <end position="273"/>
    </location>
</feature>
<keyword evidence="6" id="KW-1185">Reference proteome</keyword>
<comment type="caution">
    <text evidence="4">The sequence shown here is derived from an EMBL/GenBank/DDBJ whole genome shotgun (WGS) entry which is preliminary data.</text>
</comment>
<evidence type="ECO:0000256" key="1">
    <source>
        <dbReference type="SAM" id="MobiDB-lite"/>
    </source>
</evidence>
<dbReference type="EMBL" id="VLTO01000031">
    <property type="protein sequence ID" value="KAA0173595.1"/>
    <property type="molecule type" value="Genomic_DNA"/>
</dbReference>
<evidence type="ECO:0000313" key="5">
    <source>
        <dbReference type="Proteomes" id="UP000322899"/>
    </source>
</evidence>
<evidence type="ECO:0000313" key="2">
    <source>
        <dbReference type="EMBL" id="KAA0148904.1"/>
    </source>
</evidence>
<evidence type="ECO:0000313" key="3">
    <source>
        <dbReference type="EMBL" id="KAA0157798.1"/>
    </source>
</evidence>
<reference evidence="5 6" key="1">
    <citation type="submission" date="2019-07" db="EMBL/GenBank/DDBJ databases">
        <title>Genomes of Cafeteria roenbergensis.</title>
        <authorList>
            <person name="Fischer M.G."/>
            <person name="Hackl T."/>
            <person name="Roman M."/>
        </authorList>
    </citation>
    <scope>NUCLEOTIDE SEQUENCE [LARGE SCALE GENOMIC DNA]</scope>
    <source>
        <strain evidence="2 6">BVI</strain>
        <strain evidence="4 5">E4-10P</strain>
        <strain evidence="3 7">RCC970-E3</strain>
    </source>
</reference>
<organism evidence="4 5">
    <name type="scientific">Cafeteria roenbergensis</name>
    <name type="common">Marine flagellate</name>
    <dbReference type="NCBI Taxonomy" id="33653"/>
    <lineage>
        <taxon>Eukaryota</taxon>
        <taxon>Sar</taxon>
        <taxon>Stramenopiles</taxon>
        <taxon>Bigyra</taxon>
        <taxon>Opalozoa</taxon>
        <taxon>Bicosoecida</taxon>
        <taxon>Cafeteriaceae</taxon>
        <taxon>Cafeteria</taxon>
    </lineage>
</organism>
<dbReference type="EMBL" id="VLTN01000048">
    <property type="protein sequence ID" value="KAA0148904.1"/>
    <property type="molecule type" value="Genomic_DNA"/>
</dbReference>
<dbReference type="EMBL" id="VLTL01000165">
    <property type="protein sequence ID" value="KAA0157798.1"/>
    <property type="molecule type" value="Genomic_DNA"/>
</dbReference>
<name>A0A5A8E727_CAFRO</name>
<feature type="compositionally biased region" description="Low complexity" evidence="1">
    <location>
        <begin position="113"/>
        <end position="127"/>
    </location>
</feature>
<gene>
    <name evidence="4" type="ORF">FNF27_04929</name>
    <name evidence="3" type="ORF">FNF28_06507</name>
    <name evidence="2" type="ORF">FNF29_06378</name>
</gene>
<dbReference type="Proteomes" id="UP000322899">
    <property type="component" value="Unassembled WGS sequence"/>
</dbReference>
<dbReference type="Proteomes" id="UP000323011">
    <property type="component" value="Unassembled WGS sequence"/>
</dbReference>
<sequence>MQPRHPGVEARRFLAERTANVFSSPSDNTMSPATRACLAASRRGAVGGMHAVAARRKAQAAGLTFGDAPATTATADGERPKPRIAGPAAPKTAASQVVRPARVTRKSKLSARTEAASPASCPATAAAPEEDATPADEPRASPDSAPSGRPAAVAPPASGALTSPPLHARSAAAFRFASPPSRARNGPAFVVFSPDADMPPLGKSATAAVTPSPGGRRAGAGLRAAMLSPKSANVSQRSPAKRMRPRLDGSRLARLAPGSESTEGFVLSAVDRD</sequence>
<accession>A0A5A8E727</accession>
<feature type="region of interest" description="Disordered" evidence="1">
    <location>
        <begin position="64"/>
        <end position="166"/>
    </location>
</feature>
<proteinExistence type="predicted"/>
<evidence type="ECO:0000313" key="7">
    <source>
        <dbReference type="Proteomes" id="UP000324907"/>
    </source>
</evidence>
<evidence type="ECO:0000313" key="6">
    <source>
        <dbReference type="Proteomes" id="UP000323011"/>
    </source>
</evidence>